<feature type="domain" description="ACB" evidence="10">
    <location>
        <begin position="92"/>
        <end position="161"/>
    </location>
</feature>
<evidence type="ECO:0000256" key="6">
    <source>
        <dbReference type="ARBA" id="ARBA00023034"/>
    </source>
</evidence>
<dbReference type="InterPro" id="IPR000582">
    <property type="entry name" value="Acyl-CoA-binding_protein"/>
</dbReference>
<dbReference type="SUPFAM" id="SSF47027">
    <property type="entry name" value="Acyl-CoA binding protein"/>
    <property type="match status" value="1"/>
</dbReference>
<evidence type="ECO:0000256" key="8">
    <source>
        <dbReference type="ARBA" id="ARBA00023278"/>
    </source>
</evidence>
<dbReference type="GO" id="GO:0005794">
    <property type="term" value="C:Golgi apparatus"/>
    <property type="evidence" value="ECO:0007669"/>
    <property type="project" value="UniProtKB-SubCell"/>
</dbReference>
<reference evidence="11" key="1">
    <citation type="journal article" date="2021" name="Evol. Appl.">
        <title>The genome of the Pyrenean desman and the effects of bottlenecks and inbreeding on the genomic landscape of an endangered species.</title>
        <authorList>
            <person name="Escoda L."/>
            <person name="Castresana J."/>
        </authorList>
    </citation>
    <scope>NUCLEOTIDE SEQUENCE</scope>
    <source>
        <strain evidence="11">IBE-C5619</strain>
    </source>
</reference>
<keyword evidence="5" id="KW-0256">Endoplasmic reticulum</keyword>
<gene>
    <name evidence="11" type="ORF">J0S82_013002</name>
</gene>
<comment type="similarity">
    <text evidence="3">Belongs to the ACBP family.</text>
</comment>
<dbReference type="PROSITE" id="PS51228">
    <property type="entry name" value="ACB_2"/>
    <property type="match status" value="1"/>
</dbReference>
<sequence>MPSPALPTSLGSGTYGFELPAPLPTRSCWKVAQRVDVAVKHKGVEAKGGRGLHKLKKRRDRILRPEGQDRTGAPRRVGSGEAITESLEAVEVGAEFDKAAEEVKNLKTKPTDEEMLFIYSHYKQATVGDVNTERPGMMDFKGKAKWDAWNGLKGNCYHHFP</sequence>
<name>A0A8J5ZU17_GALPY</name>
<evidence type="ECO:0000256" key="2">
    <source>
        <dbReference type="ARBA" id="ARBA00004555"/>
    </source>
</evidence>
<proteinExistence type="inferred from homology"/>
<dbReference type="EMBL" id="JAGFMF010011937">
    <property type="protein sequence ID" value="KAG8509579.1"/>
    <property type="molecule type" value="Genomic_DNA"/>
</dbReference>
<dbReference type="InterPro" id="IPR014352">
    <property type="entry name" value="FERM/acyl-CoA-bd_prot_sf"/>
</dbReference>
<keyword evidence="4" id="KW-0813">Transport</keyword>
<evidence type="ECO:0000256" key="7">
    <source>
        <dbReference type="ARBA" id="ARBA00023121"/>
    </source>
</evidence>
<dbReference type="AlphaFoldDB" id="A0A8J5ZU17"/>
<evidence type="ECO:0000313" key="11">
    <source>
        <dbReference type="EMBL" id="KAG8509579.1"/>
    </source>
</evidence>
<dbReference type="PROSITE" id="PS00880">
    <property type="entry name" value="ACB_1"/>
    <property type="match status" value="1"/>
</dbReference>
<dbReference type="InterPro" id="IPR022408">
    <property type="entry name" value="Acyl-CoA-binding_prot_CS"/>
</dbReference>
<accession>A0A8J5ZU17</accession>
<keyword evidence="8" id="KW-0379">Hydroxylation</keyword>
<evidence type="ECO:0000256" key="4">
    <source>
        <dbReference type="ARBA" id="ARBA00022448"/>
    </source>
</evidence>
<dbReference type="PRINTS" id="PR00689">
    <property type="entry name" value="ACOABINDINGP"/>
</dbReference>
<evidence type="ECO:0000313" key="12">
    <source>
        <dbReference type="Proteomes" id="UP000700334"/>
    </source>
</evidence>
<comment type="subcellular location">
    <subcellularLocation>
        <location evidence="1">Endoplasmic reticulum</location>
    </subcellularLocation>
    <subcellularLocation>
        <location evidence="2">Golgi apparatus</location>
    </subcellularLocation>
</comment>
<organism evidence="11 12">
    <name type="scientific">Galemys pyrenaicus</name>
    <name type="common">Iberian desman</name>
    <name type="synonym">Pyrenean desman</name>
    <dbReference type="NCBI Taxonomy" id="202257"/>
    <lineage>
        <taxon>Eukaryota</taxon>
        <taxon>Metazoa</taxon>
        <taxon>Chordata</taxon>
        <taxon>Craniata</taxon>
        <taxon>Vertebrata</taxon>
        <taxon>Euteleostomi</taxon>
        <taxon>Mammalia</taxon>
        <taxon>Eutheria</taxon>
        <taxon>Laurasiatheria</taxon>
        <taxon>Eulipotyphla</taxon>
        <taxon>Talpidae</taxon>
        <taxon>Galemys</taxon>
    </lineage>
</organism>
<dbReference type="OrthoDB" id="346910at2759"/>
<dbReference type="PANTHER" id="PTHR23310:SF54">
    <property type="entry name" value="ACYL-COA-BINDING PROTEIN"/>
    <property type="match status" value="1"/>
</dbReference>
<dbReference type="InterPro" id="IPR035984">
    <property type="entry name" value="Acyl-CoA-binding_sf"/>
</dbReference>
<evidence type="ECO:0000256" key="5">
    <source>
        <dbReference type="ARBA" id="ARBA00022824"/>
    </source>
</evidence>
<keyword evidence="6" id="KW-0333">Golgi apparatus</keyword>
<dbReference type="GO" id="GO:0000062">
    <property type="term" value="F:fatty-acyl-CoA binding"/>
    <property type="evidence" value="ECO:0007669"/>
    <property type="project" value="InterPro"/>
</dbReference>
<dbReference type="GO" id="GO:0006631">
    <property type="term" value="P:fatty acid metabolic process"/>
    <property type="evidence" value="ECO:0007669"/>
    <property type="project" value="TreeGrafter"/>
</dbReference>
<dbReference type="PANTHER" id="PTHR23310">
    <property type="entry name" value="ACYL-COA-BINDING PROTEIN, ACBP"/>
    <property type="match status" value="1"/>
</dbReference>
<protein>
    <recommendedName>
        <fullName evidence="9">Acyl-CoA-binding protein</fullName>
    </recommendedName>
</protein>
<evidence type="ECO:0000256" key="1">
    <source>
        <dbReference type="ARBA" id="ARBA00004240"/>
    </source>
</evidence>
<evidence type="ECO:0000259" key="10">
    <source>
        <dbReference type="PROSITE" id="PS51228"/>
    </source>
</evidence>
<dbReference type="Gene3D" id="1.20.80.10">
    <property type="match status" value="1"/>
</dbReference>
<dbReference type="GO" id="GO:0005783">
    <property type="term" value="C:endoplasmic reticulum"/>
    <property type="evidence" value="ECO:0007669"/>
    <property type="project" value="UniProtKB-SubCell"/>
</dbReference>
<evidence type="ECO:0000256" key="9">
    <source>
        <dbReference type="ARBA" id="ARBA00039735"/>
    </source>
</evidence>
<keyword evidence="7" id="KW-0446">Lipid-binding</keyword>
<comment type="caution">
    <text evidence="11">The sequence shown here is derived from an EMBL/GenBank/DDBJ whole genome shotgun (WGS) entry which is preliminary data.</text>
</comment>
<evidence type="ECO:0000256" key="3">
    <source>
        <dbReference type="ARBA" id="ARBA00005567"/>
    </source>
</evidence>
<dbReference type="Pfam" id="PF00887">
    <property type="entry name" value="ACBP"/>
    <property type="match status" value="1"/>
</dbReference>
<dbReference type="Proteomes" id="UP000700334">
    <property type="component" value="Unassembled WGS sequence"/>
</dbReference>
<keyword evidence="12" id="KW-1185">Reference proteome</keyword>